<dbReference type="InterPro" id="IPR006674">
    <property type="entry name" value="HD_domain"/>
</dbReference>
<dbReference type="InterPro" id="IPR038257">
    <property type="entry name" value="CRISPR-assoc_Cas3_HD_sf"/>
</dbReference>
<feature type="domain" description="Helicase ATP-binding" evidence="10">
    <location>
        <begin position="237"/>
        <end position="424"/>
    </location>
</feature>
<dbReference type="OrthoDB" id="9810236at2"/>
<evidence type="ECO:0000256" key="9">
    <source>
        <dbReference type="ARBA" id="ARBA00023118"/>
    </source>
</evidence>
<evidence type="ECO:0000259" key="11">
    <source>
        <dbReference type="PROSITE" id="PS51194"/>
    </source>
</evidence>
<evidence type="ECO:0000256" key="6">
    <source>
        <dbReference type="ARBA" id="ARBA00022801"/>
    </source>
</evidence>
<dbReference type="InterPro" id="IPR006483">
    <property type="entry name" value="CRISPR-assoc_Cas3_HD"/>
</dbReference>
<protein>
    <submittedName>
        <fullName evidence="13">CRISPR-associated endonuclease/helicase Cas3</fullName>
    </submittedName>
</protein>
<dbReference type="GO" id="GO:0004519">
    <property type="term" value="F:endonuclease activity"/>
    <property type="evidence" value="ECO:0007669"/>
    <property type="project" value="UniProtKB-KW"/>
</dbReference>
<dbReference type="CDD" id="cd17930">
    <property type="entry name" value="DEXHc_cas3"/>
    <property type="match status" value="1"/>
</dbReference>
<dbReference type="InterPro" id="IPR050547">
    <property type="entry name" value="DEAD_box_RNA_helicases"/>
</dbReference>
<keyword evidence="4" id="KW-0479">Metal-binding</keyword>
<comment type="similarity">
    <text evidence="1">In the N-terminal section; belongs to the CRISPR-associated nuclease Cas3-HD family.</text>
</comment>
<dbReference type="CDD" id="cd09641">
    <property type="entry name" value="Cas3''_I"/>
    <property type="match status" value="1"/>
</dbReference>
<evidence type="ECO:0000256" key="2">
    <source>
        <dbReference type="ARBA" id="ARBA00009046"/>
    </source>
</evidence>
<dbReference type="GO" id="GO:0016787">
    <property type="term" value="F:hydrolase activity"/>
    <property type="evidence" value="ECO:0007669"/>
    <property type="project" value="UniProtKB-KW"/>
</dbReference>
<keyword evidence="3" id="KW-0540">Nuclease</keyword>
<keyword evidence="13" id="KW-0255">Endonuclease</keyword>
<dbReference type="InterPro" id="IPR011545">
    <property type="entry name" value="DEAD/DEAH_box_helicase_dom"/>
</dbReference>
<evidence type="ECO:0000259" key="12">
    <source>
        <dbReference type="PROSITE" id="PS51643"/>
    </source>
</evidence>
<dbReference type="Pfam" id="PF00270">
    <property type="entry name" value="DEAD"/>
    <property type="match status" value="1"/>
</dbReference>
<feature type="domain" description="HD Cas3-type" evidence="12">
    <location>
        <begin position="20"/>
        <end position="181"/>
    </location>
</feature>
<dbReference type="SUPFAM" id="SSF109604">
    <property type="entry name" value="HD-domain/PDEase-like"/>
    <property type="match status" value="1"/>
</dbReference>
<keyword evidence="14" id="KW-1185">Reference proteome</keyword>
<keyword evidence="8" id="KW-0067">ATP-binding</keyword>
<dbReference type="NCBIfam" id="TIGR01596">
    <property type="entry name" value="cas3_HD"/>
    <property type="match status" value="1"/>
</dbReference>
<dbReference type="PANTHER" id="PTHR47963">
    <property type="entry name" value="DEAD-BOX ATP-DEPENDENT RNA HELICASE 47, MITOCHONDRIAL"/>
    <property type="match status" value="1"/>
</dbReference>
<dbReference type="RefSeq" id="WP_143147663.1">
    <property type="nucleotide sequence ID" value="NZ_FQXP01000004.1"/>
</dbReference>
<dbReference type="PANTHER" id="PTHR47963:SF9">
    <property type="entry name" value="CRISPR-ASSOCIATED ENDONUCLEASE_HELICASE CAS3"/>
    <property type="match status" value="1"/>
</dbReference>
<dbReference type="Gene3D" id="3.40.50.300">
    <property type="entry name" value="P-loop containing nucleotide triphosphate hydrolases"/>
    <property type="match status" value="2"/>
</dbReference>
<sequence length="729" mass="82598">MKYENCNISNNKVFYAHINKNGEKQTVKDHGINVGKLSGKLASKFGAKKSGEIIGLLHDIGKCSEEFEDRLFNGGPKVDHATAGAKELKGVFGKVIQRLLGYSIVGHHSGLPDIGSKERGFIQRLNKIIPEYNADEILQEIKWTVKELSGELPKNYDNEKGFVLGFYIRMLYSALTDADFLDTEAFCKVDEFIERGNYKSFKALEEVFNLHMETLSKGAKITFINGIRNEIFNQCVRISENKPNLYSLTVPTGGGKTLSSLAFAIKHLRYNKLDRIIFVIPYTSIIEQNAEVYKSILGKENVLEHHSNFDFRSEDKIDGDNTSLKLKLASENWDIPIVVTTNVQFFESLFANKSSRCRKLHNISNSVIVIDEAQMLPTNFLKPTVAAINELVSNYNSTVLLSTATKPKFPDGISKRNCIEIIDNPDKLYNDLKRVSVKYVGDISNEGLLSRVEDEDRALIIVNTRSHAQNLYESLGDHDYVFHLSANMCPEHRSNKLKEIKKRLKDGEKCKVVSTQLIECGVDISFPVVYRSISGIDSIVQSAGRCNREGELTIGKVFVFSSTEDYAKLRGYQSVVAECGRQILENYEDPISLDAISNYFELLYDMERENLDSKEIMKNFSDRVKELGFEFEKTARDYKLIEESESLIISYDERAEALIEELKYSDYPNSCLRKLQRYSISIHDTKLIELRKMGGLTIINDKINILSTKSGFYDEATGFTLGKQDVIIC</sequence>
<evidence type="ECO:0000256" key="8">
    <source>
        <dbReference type="ARBA" id="ARBA00022840"/>
    </source>
</evidence>
<dbReference type="InterPro" id="IPR027417">
    <property type="entry name" value="P-loop_NTPase"/>
</dbReference>
<evidence type="ECO:0000259" key="10">
    <source>
        <dbReference type="PROSITE" id="PS51192"/>
    </source>
</evidence>
<dbReference type="AlphaFoldDB" id="A0A1M5UTD5"/>
<dbReference type="NCBIfam" id="TIGR01587">
    <property type="entry name" value="cas3_core"/>
    <property type="match status" value="1"/>
</dbReference>
<dbReference type="SMART" id="SM00487">
    <property type="entry name" value="DEXDc"/>
    <property type="match status" value="1"/>
</dbReference>
<evidence type="ECO:0000256" key="7">
    <source>
        <dbReference type="ARBA" id="ARBA00022806"/>
    </source>
</evidence>
<evidence type="ECO:0000256" key="5">
    <source>
        <dbReference type="ARBA" id="ARBA00022741"/>
    </source>
</evidence>
<name>A0A1M5UTD5_9CLOT</name>
<dbReference type="PROSITE" id="PS51192">
    <property type="entry name" value="HELICASE_ATP_BIND_1"/>
    <property type="match status" value="1"/>
</dbReference>
<dbReference type="GO" id="GO:0051607">
    <property type="term" value="P:defense response to virus"/>
    <property type="evidence" value="ECO:0007669"/>
    <property type="project" value="UniProtKB-KW"/>
</dbReference>
<dbReference type="PROSITE" id="PS51194">
    <property type="entry name" value="HELICASE_CTER"/>
    <property type="match status" value="1"/>
</dbReference>
<dbReference type="InterPro" id="IPR006474">
    <property type="entry name" value="Helicase_Cas3_CRISPR-ass_core"/>
</dbReference>
<dbReference type="SUPFAM" id="SSF52540">
    <property type="entry name" value="P-loop containing nucleoside triphosphate hydrolases"/>
    <property type="match status" value="1"/>
</dbReference>
<evidence type="ECO:0000313" key="13">
    <source>
        <dbReference type="EMBL" id="SHH66205.1"/>
    </source>
</evidence>
<dbReference type="Pfam" id="PF01966">
    <property type="entry name" value="HD"/>
    <property type="match status" value="1"/>
</dbReference>
<dbReference type="GO" id="GO:0003723">
    <property type="term" value="F:RNA binding"/>
    <property type="evidence" value="ECO:0007669"/>
    <property type="project" value="TreeGrafter"/>
</dbReference>
<evidence type="ECO:0000256" key="1">
    <source>
        <dbReference type="ARBA" id="ARBA00006847"/>
    </source>
</evidence>
<dbReference type="GO" id="GO:0046872">
    <property type="term" value="F:metal ion binding"/>
    <property type="evidence" value="ECO:0007669"/>
    <property type="project" value="UniProtKB-KW"/>
</dbReference>
<dbReference type="InterPro" id="IPR001650">
    <property type="entry name" value="Helicase_C-like"/>
</dbReference>
<feature type="domain" description="Helicase C-terminal" evidence="11">
    <location>
        <begin position="444"/>
        <end position="597"/>
    </location>
</feature>
<dbReference type="Proteomes" id="UP000184526">
    <property type="component" value="Unassembled WGS sequence"/>
</dbReference>
<dbReference type="Pfam" id="PF22590">
    <property type="entry name" value="Cas3-like_C_2"/>
    <property type="match status" value="1"/>
</dbReference>
<keyword evidence="9" id="KW-0051">Antiviral defense</keyword>
<dbReference type="EMBL" id="FQXP01000004">
    <property type="protein sequence ID" value="SHH66205.1"/>
    <property type="molecule type" value="Genomic_DNA"/>
</dbReference>
<keyword evidence="7 13" id="KW-0347">Helicase</keyword>
<dbReference type="PROSITE" id="PS51643">
    <property type="entry name" value="HD_CAS3"/>
    <property type="match status" value="1"/>
</dbReference>
<dbReference type="InterPro" id="IPR054712">
    <property type="entry name" value="Cas3-like_dom"/>
</dbReference>
<dbReference type="InterPro" id="IPR014001">
    <property type="entry name" value="Helicase_ATP-bd"/>
</dbReference>
<evidence type="ECO:0000313" key="14">
    <source>
        <dbReference type="Proteomes" id="UP000184526"/>
    </source>
</evidence>
<evidence type="ECO:0000256" key="4">
    <source>
        <dbReference type="ARBA" id="ARBA00022723"/>
    </source>
</evidence>
<comment type="similarity">
    <text evidence="2">In the central section; belongs to the CRISPR-associated helicase Cas3 family.</text>
</comment>
<evidence type="ECO:0000256" key="3">
    <source>
        <dbReference type="ARBA" id="ARBA00022722"/>
    </source>
</evidence>
<organism evidence="13 14">
    <name type="scientific">Clostridium collagenovorans DSM 3089</name>
    <dbReference type="NCBI Taxonomy" id="1121306"/>
    <lineage>
        <taxon>Bacteria</taxon>
        <taxon>Bacillati</taxon>
        <taxon>Bacillota</taxon>
        <taxon>Clostridia</taxon>
        <taxon>Eubacteriales</taxon>
        <taxon>Clostridiaceae</taxon>
        <taxon>Clostridium</taxon>
    </lineage>
</organism>
<dbReference type="Gene3D" id="1.10.3210.30">
    <property type="match status" value="1"/>
</dbReference>
<accession>A0A1M5UTD5</accession>
<dbReference type="STRING" id="1121306.SAMN02745196_00929"/>
<dbReference type="GO" id="GO:0003724">
    <property type="term" value="F:RNA helicase activity"/>
    <property type="evidence" value="ECO:0007669"/>
    <property type="project" value="TreeGrafter"/>
</dbReference>
<keyword evidence="5" id="KW-0547">Nucleotide-binding</keyword>
<proteinExistence type="inferred from homology"/>
<reference evidence="13 14" key="1">
    <citation type="submission" date="2016-11" db="EMBL/GenBank/DDBJ databases">
        <authorList>
            <person name="Jaros S."/>
            <person name="Januszkiewicz K."/>
            <person name="Wedrychowicz H."/>
        </authorList>
    </citation>
    <scope>NUCLEOTIDE SEQUENCE [LARGE SCALE GENOMIC DNA]</scope>
    <source>
        <strain evidence="13 14">DSM 3089</strain>
    </source>
</reference>
<gene>
    <name evidence="13" type="ORF">SAMN02745196_00929</name>
</gene>
<dbReference type="GO" id="GO:0005524">
    <property type="term" value="F:ATP binding"/>
    <property type="evidence" value="ECO:0007669"/>
    <property type="project" value="UniProtKB-KW"/>
</dbReference>
<keyword evidence="6" id="KW-0378">Hydrolase</keyword>